<dbReference type="InterPro" id="IPR036661">
    <property type="entry name" value="Luciferase-like_sf"/>
</dbReference>
<dbReference type="CDD" id="cd01097">
    <property type="entry name" value="Tetrahydromethanopterin_reductase"/>
    <property type="match status" value="1"/>
</dbReference>
<dbReference type="AlphaFoldDB" id="A0A2U3NTZ5"/>
<dbReference type="RefSeq" id="WP_077079526.1">
    <property type="nucleotide sequence ID" value="NZ_LT721901.1"/>
</dbReference>
<dbReference type="OrthoDB" id="3209103at2"/>
<dbReference type="STRING" id="1841860.GCA_900157375_02792"/>
<dbReference type="GO" id="GO:0005829">
    <property type="term" value="C:cytosol"/>
    <property type="evidence" value="ECO:0007669"/>
    <property type="project" value="TreeGrafter"/>
</dbReference>
<evidence type="ECO:0000256" key="1">
    <source>
        <dbReference type="ARBA" id="ARBA00023002"/>
    </source>
</evidence>
<dbReference type="GO" id="GO:0016705">
    <property type="term" value="F:oxidoreductase activity, acting on paired donors, with incorporation or reduction of molecular oxygen"/>
    <property type="evidence" value="ECO:0007669"/>
    <property type="project" value="InterPro"/>
</dbReference>
<dbReference type="SUPFAM" id="SSF51679">
    <property type="entry name" value="Bacterial luciferase-like"/>
    <property type="match status" value="1"/>
</dbReference>
<evidence type="ECO:0000313" key="5">
    <source>
        <dbReference type="Proteomes" id="UP000240988"/>
    </source>
</evidence>
<evidence type="ECO:0000313" key="4">
    <source>
        <dbReference type="EMBL" id="SPM34968.1"/>
    </source>
</evidence>
<gene>
    <name evidence="4" type="ORF">MRAB57_2789</name>
</gene>
<name>A0A2U3NTZ5_9MYCO</name>
<sequence length="323" mass="36174">MKVGVYFDMRNPPAWRQDWSRLYGFTLEMCQEADHLGIDSVWTSEHHLFEDGYLTQPLTMLAAMGAVTRKVRLGTAVLLAPLRSAIQIAEEATIVDVISGGRLDLGLGAGYRHPEYELFRADISRRYTTTDRRVTELREIFSDDRHVPAPVHGHIPIYLGYQGPKGARRAGKLGAGLLSANGALWTHYREGLAAGGHDASVGRMKGSFSGWVTEDPEADWPVVKEHLRYQLDSYRRYMVEDTDMPLPRPVDPDRIRSESDLGRVLGAFVHNTPEVVAESVQTYVDDAPVEEIFLWSSIAGMPEQLVADHIRLIATKLKPLLAR</sequence>
<dbReference type="EMBL" id="FUFA01000004">
    <property type="protein sequence ID" value="SPM34968.1"/>
    <property type="molecule type" value="Genomic_DNA"/>
</dbReference>
<dbReference type="Pfam" id="PF00296">
    <property type="entry name" value="Bac_luciferase"/>
    <property type="match status" value="1"/>
</dbReference>
<organism evidence="4 5">
    <name type="scientific">Mycobacterium rhizamassiliense</name>
    <dbReference type="NCBI Taxonomy" id="1841860"/>
    <lineage>
        <taxon>Bacteria</taxon>
        <taxon>Bacillati</taxon>
        <taxon>Actinomycetota</taxon>
        <taxon>Actinomycetes</taxon>
        <taxon>Mycobacteriales</taxon>
        <taxon>Mycobacteriaceae</taxon>
        <taxon>Mycobacterium</taxon>
    </lineage>
</organism>
<keyword evidence="2 4" id="KW-0503">Monooxygenase</keyword>
<proteinExistence type="predicted"/>
<dbReference type="GO" id="GO:0004497">
    <property type="term" value="F:monooxygenase activity"/>
    <property type="evidence" value="ECO:0007669"/>
    <property type="project" value="UniProtKB-KW"/>
</dbReference>
<protein>
    <submittedName>
        <fullName evidence="4">Monooxygenase</fullName>
    </submittedName>
</protein>
<accession>A0A2U3NTZ5</accession>
<dbReference type="Gene3D" id="3.20.20.30">
    <property type="entry name" value="Luciferase-like domain"/>
    <property type="match status" value="1"/>
</dbReference>
<dbReference type="PANTHER" id="PTHR30137">
    <property type="entry name" value="LUCIFERASE-LIKE MONOOXYGENASE"/>
    <property type="match status" value="1"/>
</dbReference>
<evidence type="ECO:0000256" key="2">
    <source>
        <dbReference type="ARBA" id="ARBA00023033"/>
    </source>
</evidence>
<dbReference type="PANTHER" id="PTHR30137:SF8">
    <property type="entry name" value="BLR5498 PROTEIN"/>
    <property type="match status" value="1"/>
</dbReference>
<dbReference type="InterPro" id="IPR011251">
    <property type="entry name" value="Luciferase-like_dom"/>
</dbReference>
<feature type="domain" description="Luciferase-like" evidence="3">
    <location>
        <begin position="22"/>
        <end position="285"/>
    </location>
</feature>
<keyword evidence="5" id="KW-1185">Reference proteome</keyword>
<keyword evidence="1" id="KW-0560">Oxidoreductase</keyword>
<dbReference type="InterPro" id="IPR050766">
    <property type="entry name" value="Bact_Lucif_Oxidored"/>
</dbReference>
<dbReference type="Proteomes" id="UP000240988">
    <property type="component" value="Unassembled WGS sequence"/>
</dbReference>
<evidence type="ECO:0000259" key="3">
    <source>
        <dbReference type="Pfam" id="PF00296"/>
    </source>
</evidence>
<reference evidence="4 5" key="1">
    <citation type="submission" date="2017-01" db="EMBL/GenBank/DDBJ databases">
        <authorList>
            <consortium name="Urmite Genomes"/>
        </authorList>
    </citation>
    <scope>NUCLEOTIDE SEQUENCE [LARGE SCALE GENOMIC DNA]</scope>
    <source>
        <strain evidence="4 5">AB57</strain>
    </source>
</reference>